<comment type="caution">
    <text evidence="1">The sequence shown here is derived from an EMBL/GenBank/DDBJ whole genome shotgun (WGS) entry which is preliminary data.</text>
</comment>
<gene>
    <name evidence="1" type="ORF">CAP_7433</name>
</gene>
<dbReference type="AlphaFoldDB" id="A0A017SYT3"/>
<dbReference type="EMBL" id="ASRX01000066">
    <property type="protein sequence ID" value="EYF02093.1"/>
    <property type="molecule type" value="Genomic_DNA"/>
</dbReference>
<sequence length="224" mass="22664">MREMREVREANLSRWRRRRRARGASVLVVVALLAALGALGMFAMSAAHSALSASGAARVGTQAQRLTDHALLATVAELSSPRGPAYVQQARAGGEAGCVGGDAGVACTSLGRGQLELLGGPLVVPPSDAGVGSLGWSAVGWDVRVELSDPMPALPSPPGFDETSAGAVAVRPVMVTLSATGVLWPGAPGVPAVAESAPSWAEALGATAVQAELRAHAVVRGVPR</sequence>
<dbReference type="STRING" id="1192034.CAP_7433"/>
<organism evidence="1 2">
    <name type="scientific">Chondromyces apiculatus DSM 436</name>
    <dbReference type="NCBI Taxonomy" id="1192034"/>
    <lineage>
        <taxon>Bacteria</taxon>
        <taxon>Pseudomonadati</taxon>
        <taxon>Myxococcota</taxon>
        <taxon>Polyangia</taxon>
        <taxon>Polyangiales</taxon>
        <taxon>Polyangiaceae</taxon>
        <taxon>Chondromyces</taxon>
    </lineage>
</organism>
<proteinExistence type="predicted"/>
<protein>
    <submittedName>
        <fullName evidence="1">Uncharacterized protein</fullName>
    </submittedName>
</protein>
<name>A0A017SYT3_9BACT</name>
<evidence type="ECO:0000313" key="2">
    <source>
        <dbReference type="Proteomes" id="UP000019678"/>
    </source>
</evidence>
<evidence type="ECO:0000313" key="1">
    <source>
        <dbReference type="EMBL" id="EYF02093.1"/>
    </source>
</evidence>
<reference evidence="1 2" key="1">
    <citation type="submission" date="2013-05" db="EMBL/GenBank/DDBJ databases">
        <title>Genome assembly of Chondromyces apiculatus DSM 436.</title>
        <authorList>
            <person name="Sharma G."/>
            <person name="Khatri I."/>
            <person name="Kaur C."/>
            <person name="Mayilraj S."/>
            <person name="Subramanian S."/>
        </authorList>
    </citation>
    <scope>NUCLEOTIDE SEQUENCE [LARGE SCALE GENOMIC DNA]</scope>
    <source>
        <strain evidence="1 2">DSM 436</strain>
    </source>
</reference>
<accession>A0A017SYT3</accession>
<dbReference type="Proteomes" id="UP000019678">
    <property type="component" value="Unassembled WGS sequence"/>
</dbReference>
<keyword evidence="2" id="KW-1185">Reference proteome</keyword>